<dbReference type="GO" id="GO:0031411">
    <property type="term" value="C:gas vesicle"/>
    <property type="evidence" value="ECO:0007669"/>
    <property type="project" value="UniProtKB-SubCell"/>
</dbReference>
<dbReference type="InterPro" id="IPR050530">
    <property type="entry name" value="GvpA"/>
</dbReference>
<reference evidence="5 6" key="1">
    <citation type="journal article" date="2019" name="Int. J. Syst. Evol. Microbiol.">
        <title>The Global Catalogue of Microorganisms (GCM) 10K type strain sequencing project: providing services to taxonomists for standard genome sequencing and annotation.</title>
        <authorList>
            <consortium name="The Broad Institute Genomics Platform"/>
            <consortium name="The Broad Institute Genome Sequencing Center for Infectious Disease"/>
            <person name="Wu L."/>
            <person name="Ma J."/>
        </authorList>
    </citation>
    <scope>NUCLEOTIDE SEQUENCE [LARGE SCALE GENOMIC DNA]</scope>
    <source>
        <strain evidence="5 6">LMG 29247</strain>
    </source>
</reference>
<name>A0ABD5SP55_9EURY</name>
<evidence type="ECO:0000313" key="6">
    <source>
        <dbReference type="Proteomes" id="UP001596383"/>
    </source>
</evidence>
<proteinExistence type="inferred from homology"/>
<dbReference type="Proteomes" id="UP001596383">
    <property type="component" value="Unassembled WGS sequence"/>
</dbReference>
<feature type="compositionally biased region" description="Polar residues" evidence="4">
    <location>
        <begin position="110"/>
        <end position="119"/>
    </location>
</feature>
<evidence type="ECO:0000313" key="5">
    <source>
        <dbReference type="EMBL" id="MFC6766828.1"/>
    </source>
</evidence>
<evidence type="ECO:0000256" key="3">
    <source>
        <dbReference type="ARBA" id="ARBA00035646"/>
    </source>
</evidence>
<organism evidence="5 6">
    <name type="scientific">Natrinema soli</name>
    <dbReference type="NCBI Taxonomy" id="1930624"/>
    <lineage>
        <taxon>Archaea</taxon>
        <taxon>Methanobacteriati</taxon>
        <taxon>Methanobacteriota</taxon>
        <taxon>Stenosarchaea group</taxon>
        <taxon>Halobacteria</taxon>
        <taxon>Halobacteriales</taxon>
        <taxon>Natrialbaceae</taxon>
        <taxon>Natrinema</taxon>
    </lineage>
</organism>
<dbReference type="InterPro" id="IPR000638">
    <property type="entry name" value="Gas-vesicle_GvpA-like"/>
</dbReference>
<protein>
    <submittedName>
        <fullName evidence="5">Gas vesicle protein GvpJ</fullName>
    </submittedName>
</protein>
<comment type="caution">
    <text evidence="5">The sequence shown here is derived from an EMBL/GenBank/DDBJ whole genome shotgun (WGS) entry which is preliminary data.</text>
</comment>
<comment type="similarity">
    <text evidence="3">Belongs to the gas vesicle GvpA family.</text>
</comment>
<gene>
    <name evidence="5" type="primary">gvpJ</name>
    <name evidence="5" type="ORF">ACFQE6_18120</name>
</gene>
<dbReference type="AlphaFoldDB" id="A0ABD5SP55"/>
<sequence>MEPETESADEGLAGLLNRALNKGAILNADLLITVNDVPLVAVRLQAAIANVETMIEYGIMTEWEPAMAHIDNDYLAETLETDDKTVNGINADGEPIDGGDERNTREKSVESTPETGNRQ</sequence>
<feature type="compositionally biased region" description="Basic and acidic residues" evidence="4">
    <location>
        <begin position="99"/>
        <end position="109"/>
    </location>
</feature>
<evidence type="ECO:0000256" key="4">
    <source>
        <dbReference type="SAM" id="MobiDB-lite"/>
    </source>
</evidence>
<keyword evidence="6" id="KW-1185">Reference proteome</keyword>
<dbReference type="Pfam" id="PF00741">
    <property type="entry name" value="Gas_vesicle"/>
    <property type="match status" value="1"/>
</dbReference>
<keyword evidence="1" id="KW-0304">Gas vesicle</keyword>
<dbReference type="PANTHER" id="PTHR35344">
    <property type="entry name" value="GAS VESICLE STRUCTURAL PROTEIN 2-RELATED"/>
    <property type="match status" value="1"/>
</dbReference>
<evidence type="ECO:0000256" key="2">
    <source>
        <dbReference type="ARBA" id="ARBA00035108"/>
    </source>
</evidence>
<feature type="region of interest" description="Disordered" evidence="4">
    <location>
        <begin position="83"/>
        <end position="119"/>
    </location>
</feature>
<evidence type="ECO:0000256" key="1">
    <source>
        <dbReference type="ARBA" id="ARBA00022987"/>
    </source>
</evidence>
<dbReference type="RefSeq" id="WP_273739774.1">
    <property type="nucleotide sequence ID" value="NZ_JAQIVI010000297.1"/>
</dbReference>
<dbReference type="PANTHER" id="PTHR35344:SF4">
    <property type="entry name" value="GAS VESICLE PROTEIN A1"/>
    <property type="match status" value="1"/>
</dbReference>
<accession>A0ABD5SP55</accession>
<dbReference type="EMBL" id="JBHSWV010000297">
    <property type="protein sequence ID" value="MFC6766828.1"/>
    <property type="molecule type" value="Genomic_DNA"/>
</dbReference>
<comment type="subcellular location">
    <subcellularLocation>
        <location evidence="2">Gas vesicle</location>
    </subcellularLocation>
</comment>